<name>A0A1G2RBM9_9BACT</name>
<comment type="caution">
    <text evidence="1">The sequence shown here is derived from an EMBL/GenBank/DDBJ whole genome shotgun (WGS) entry which is preliminary data.</text>
</comment>
<accession>A0A1G2RBM9</accession>
<proteinExistence type="predicted"/>
<dbReference type="STRING" id="1802457.A3F15_01845"/>
<dbReference type="Gene3D" id="1.10.3210.10">
    <property type="entry name" value="Hypothetical protein af1432"/>
    <property type="match status" value="1"/>
</dbReference>
<dbReference type="AlphaFoldDB" id="A0A1G2RBM9"/>
<evidence type="ECO:0000313" key="1">
    <source>
        <dbReference type="EMBL" id="OHA70254.1"/>
    </source>
</evidence>
<organism evidence="1 2">
    <name type="scientific">Candidatus Wildermuthbacteria bacterium RIFCSPHIGHO2_12_FULL_40_12</name>
    <dbReference type="NCBI Taxonomy" id="1802457"/>
    <lineage>
        <taxon>Bacteria</taxon>
        <taxon>Candidatus Wildermuthiibacteriota</taxon>
    </lineage>
</organism>
<reference evidence="1 2" key="1">
    <citation type="journal article" date="2016" name="Nat. Commun.">
        <title>Thousands of microbial genomes shed light on interconnected biogeochemical processes in an aquifer system.</title>
        <authorList>
            <person name="Anantharaman K."/>
            <person name="Brown C.T."/>
            <person name="Hug L.A."/>
            <person name="Sharon I."/>
            <person name="Castelle C.J."/>
            <person name="Probst A.J."/>
            <person name="Thomas B.C."/>
            <person name="Singh A."/>
            <person name="Wilkins M.J."/>
            <person name="Karaoz U."/>
            <person name="Brodie E.L."/>
            <person name="Williams K.H."/>
            <person name="Hubbard S.S."/>
            <person name="Banfield J.F."/>
        </authorList>
    </citation>
    <scope>NUCLEOTIDE SEQUENCE [LARGE SCALE GENOMIC DNA]</scope>
</reference>
<dbReference type="Proteomes" id="UP000177078">
    <property type="component" value="Unassembled WGS sequence"/>
</dbReference>
<sequence length="171" mass="19423">MHFDSSQIDILLIARSLSRQCRYLGHLRSGIEHYSVAQHCVLVSCIVPEKLALCGLLHDAEEAWTGDIISPMKKSLDIIAPDWRKIVLEPIERAIAQKFKIKHPHPAVIKHADLLIRGTEIRSVVDPDYMSRFPNDVAAPFYDDMDIVPMSSSQAYEAFMDRYRAITNGHI</sequence>
<dbReference type="EMBL" id="MHUC01000034">
    <property type="protein sequence ID" value="OHA70254.1"/>
    <property type="molecule type" value="Genomic_DNA"/>
</dbReference>
<gene>
    <name evidence="1" type="ORF">A3F15_01845</name>
</gene>
<evidence type="ECO:0008006" key="3">
    <source>
        <dbReference type="Google" id="ProtNLM"/>
    </source>
</evidence>
<dbReference type="SUPFAM" id="SSF109604">
    <property type="entry name" value="HD-domain/PDEase-like"/>
    <property type="match status" value="1"/>
</dbReference>
<protein>
    <recommendedName>
        <fullName evidence="3">Phosphohydrolase</fullName>
    </recommendedName>
</protein>
<evidence type="ECO:0000313" key="2">
    <source>
        <dbReference type="Proteomes" id="UP000177078"/>
    </source>
</evidence>